<dbReference type="PANTHER" id="PTHR46732:SF8">
    <property type="entry name" value="ATP-DEPENDENT PROTEASE LA (LON) DOMAIN PROTEIN"/>
    <property type="match status" value="1"/>
</dbReference>
<comment type="caution">
    <text evidence="2">The sequence shown here is derived from an EMBL/GenBank/DDBJ whole genome shotgun (WGS) entry which is preliminary data.</text>
</comment>
<dbReference type="PROSITE" id="PS51787">
    <property type="entry name" value="LON_N"/>
    <property type="match status" value="1"/>
</dbReference>
<evidence type="ECO:0000259" key="1">
    <source>
        <dbReference type="PROSITE" id="PS51787"/>
    </source>
</evidence>
<evidence type="ECO:0000313" key="2">
    <source>
        <dbReference type="EMBL" id="GLQ23808.1"/>
    </source>
</evidence>
<accession>A0ABQ5V8F8</accession>
<dbReference type="RefSeq" id="WP_284389608.1">
    <property type="nucleotide sequence ID" value="NZ_BSNK01000002.1"/>
</dbReference>
<evidence type="ECO:0000313" key="3">
    <source>
        <dbReference type="Proteomes" id="UP001161391"/>
    </source>
</evidence>
<reference evidence="2" key="1">
    <citation type="journal article" date="2014" name="Int. J. Syst. Evol. Microbiol.">
        <title>Complete genome of a new Firmicutes species belonging to the dominant human colonic microbiota ('Ruminococcus bicirculans') reveals two chromosomes and a selective capacity to utilize plant glucans.</title>
        <authorList>
            <consortium name="NISC Comparative Sequencing Program"/>
            <person name="Wegmann U."/>
            <person name="Louis P."/>
            <person name="Goesmann A."/>
            <person name="Henrissat B."/>
            <person name="Duncan S.H."/>
            <person name="Flint H.J."/>
        </authorList>
    </citation>
    <scope>NUCLEOTIDE SEQUENCE</scope>
    <source>
        <strain evidence="2">NBRC 108219</strain>
    </source>
</reference>
<feature type="domain" description="Lon N-terminal" evidence="1">
    <location>
        <begin position="17"/>
        <end position="217"/>
    </location>
</feature>
<dbReference type="Pfam" id="PF02190">
    <property type="entry name" value="LON_substr_bdg"/>
    <property type="match status" value="1"/>
</dbReference>
<sequence length="230" mass="25092">MSAHYKSLARRTTPARIPIFPLGGAVLLPVCDLPLNIFEPRYLNMIDDALKGDRLIGMVQTTDDDSNPAGIAEVGGLGRIIQFSETDDGRYLVVLKGLRRFRITGLPTVDTPYRQADVSYDRFGEDPDLHAVRQTSEALSESGRSDRAALTVAMKALAKAVGVEVDWTALAEIPLPILVNQAAMISPFSSPDKQSLIEAETSDERRRLLIGLMHLYASGGADDNQTQPTQ</sequence>
<keyword evidence="2" id="KW-0378">Hydrolase</keyword>
<dbReference type="GO" id="GO:0008233">
    <property type="term" value="F:peptidase activity"/>
    <property type="evidence" value="ECO:0007669"/>
    <property type="project" value="UniProtKB-KW"/>
</dbReference>
<gene>
    <name evidence="2" type="ORF">GCM10007853_16820</name>
</gene>
<dbReference type="SUPFAM" id="SSF88697">
    <property type="entry name" value="PUA domain-like"/>
    <property type="match status" value="1"/>
</dbReference>
<organism evidence="2 3">
    <name type="scientific">Algimonas ampicilliniresistens</name>
    <dbReference type="NCBI Taxonomy" id="1298735"/>
    <lineage>
        <taxon>Bacteria</taxon>
        <taxon>Pseudomonadati</taxon>
        <taxon>Pseudomonadota</taxon>
        <taxon>Alphaproteobacteria</taxon>
        <taxon>Maricaulales</taxon>
        <taxon>Robiginitomaculaceae</taxon>
        <taxon>Algimonas</taxon>
    </lineage>
</organism>
<dbReference type="EMBL" id="BSNK01000002">
    <property type="protein sequence ID" value="GLQ23808.1"/>
    <property type="molecule type" value="Genomic_DNA"/>
</dbReference>
<dbReference type="Proteomes" id="UP001161391">
    <property type="component" value="Unassembled WGS sequence"/>
</dbReference>
<dbReference type="SMART" id="SM00464">
    <property type="entry name" value="LON"/>
    <property type="match status" value="1"/>
</dbReference>
<protein>
    <submittedName>
        <fullName evidence="2">ATP-dependent protease</fullName>
    </submittedName>
</protein>
<dbReference type="Gene3D" id="2.30.130.40">
    <property type="entry name" value="LON domain-like"/>
    <property type="match status" value="1"/>
</dbReference>
<dbReference type="InterPro" id="IPR015947">
    <property type="entry name" value="PUA-like_sf"/>
</dbReference>
<dbReference type="GO" id="GO:0006508">
    <property type="term" value="P:proteolysis"/>
    <property type="evidence" value="ECO:0007669"/>
    <property type="project" value="UniProtKB-KW"/>
</dbReference>
<proteinExistence type="predicted"/>
<reference evidence="2" key="2">
    <citation type="submission" date="2023-01" db="EMBL/GenBank/DDBJ databases">
        <title>Draft genome sequence of Algimonas ampicilliniresistens strain NBRC 108219.</title>
        <authorList>
            <person name="Sun Q."/>
            <person name="Mori K."/>
        </authorList>
    </citation>
    <scope>NUCLEOTIDE SEQUENCE</scope>
    <source>
        <strain evidence="2">NBRC 108219</strain>
    </source>
</reference>
<keyword evidence="3" id="KW-1185">Reference proteome</keyword>
<dbReference type="InterPro" id="IPR003111">
    <property type="entry name" value="Lon_prtase_N"/>
</dbReference>
<keyword evidence="2" id="KW-0645">Protease</keyword>
<name>A0ABQ5V8F8_9PROT</name>
<dbReference type="InterPro" id="IPR046336">
    <property type="entry name" value="Lon_prtase_N_sf"/>
</dbReference>
<dbReference type="PANTHER" id="PTHR46732">
    <property type="entry name" value="ATP-DEPENDENT PROTEASE LA (LON) DOMAIN PROTEIN"/>
    <property type="match status" value="1"/>
</dbReference>